<evidence type="ECO:0000256" key="1">
    <source>
        <dbReference type="SAM" id="Phobius"/>
    </source>
</evidence>
<dbReference type="Pfam" id="PF01501">
    <property type="entry name" value="Glyco_transf_8"/>
    <property type="match status" value="1"/>
</dbReference>
<dbReference type="EMBL" id="JAPFFF010000050">
    <property type="protein sequence ID" value="KAK8839925.1"/>
    <property type="molecule type" value="Genomic_DNA"/>
</dbReference>
<dbReference type="SUPFAM" id="SSF53448">
    <property type="entry name" value="Nucleotide-diphospho-sugar transferases"/>
    <property type="match status" value="1"/>
</dbReference>
<proteinExistence type="predicted"/>
<organism evidence="2 3">
    <name type="scientific">Tritrichomonas musculus</name>
    <dbReference type="NCBI Taxonomy" id="1915356"/>
    <lineage>
        <taxon>Eukaryota</taxon>
        <taxon>Metamonada</taxon>
        <taxon>Parabasalia</taxon>
        <taxon>Tritrichomonadida</taxon>
        <taxon>Tritrichomonadidae</taxon>
        <taxon>Tritrichomonas</taxon>
    </lineage>
</organism>
<dbReference type="InterPro" id="IPR029044">
    <property type="entry name" value="Nucleotide-diphossugar_trans"/>
</dbReference>
<keyword evidence="1" id="KW-1133">Transmembrane helix</keyword>
<accession>A0ABR2H198</accession>
<protein>
    <submittedName>
        <fullName evidence="2">Uncharacterized protein</fullName>
    </submittedName>
</protein>
<dbReference type="InterPro" id="IPR002495">
    <property type="entry name" value="Glyco_trans_8"/>
</dbReference>
<sequence length="334" mass="39825">MQEKTTQKSTKKDELSISSEIMDTYHMILFILLIAILSYQFYMYINCLNYTSPMFFKSFTINKKVCWIFNQKAIYQVLTSYFSVIFNNKEQNFDFYFIIPHNMTLDLTNFTLFLQPGSNIIVKHYLENHTFMPYFSRARCPHNKIIIVKVFLHQILPTVDKILFLDTDMINVAPIKQLWQLNMDKRTIAASYRDRYAWINSGIVLYNLHYIRKQPKKLWECIFKARVCYVDDVWHTYCHNRSEVIILPYRYNYGIHILGEQFSQVGRYANEYKNVVFFHLQGNSKQFYSAENRSALANLPMVNGSIPILNALIRVYNIKETLDKKLAIQQKRYI</sequence>
<keyword evidence="1" id="KW-0472">Membrane</keyword>
<evidence type="ECO:0000313" key="2">
    <source>
        <dbReference type="EMBL" id="KAK8839925.1"/>
    </source>
</evidence>
<keyword evidence="1" id="KW-0812">Transmembrane</keyword>
<evidence type="ECO:0000313" key="3">
    <source>
        <dbReference type="Proteomes" id="UP001470230"/>
    </source>
</evidence>
<reference evidence="2 3" key="1">
    <citation type="submission" date="2024-04" db="EMBL/GenBank/DDBJ databases">
        <title>Tritrichomonas musculus Genome.</title>
        <authorList>
            <person name="Alves-Ferreira E."/>
            <person name="Grigg M."/>
            <person name="Lorenzi H."/>
            <person name="Galac M."/>
        </authorList>
    </citation>
    <scope>NUCLEOTIDE SEQUENCE [LARGE SCALE GENOMIC DNA]</scope>
    <source>
        <strain evidence="2 3">EAF2021</strain>
    </source>
</reference>
<dbReference type="Proteomes" id="UP001470230">
    <property type="component" value="Unassembled WGS sequence"/>
</dbReference>
<keyword evidence="3" id="KW-1185">Reference proteome</keyword>
<gene>
    <name evidence="2" type="ORF">M9Y10_031639</name>
</gene>
<name>A0ABR2H198_9EUKA</name>
<comment type="caution">
    <text evidence="2">The sequence shown here is derived from an EMBL/GenBank/DDBJ whole genome shotgun (WGS) entry which is preliminary data.</text>
</comment>
<feature type="transmembrane region" description="Helical" evidence="1">
    <location>
        <begin position="21"/>
        <end position="45"/>
    </location>
</feature>
<dbReference type="Gene3D" id="3.90.550.10">
    <property type="entry name" value="Spore Coat Polysaccharide Biosynthesis Protein SpsA, Chain A"/>
    <property type="match status" value="1"/>
</dbReference>